<accession>A0A443JBW6</accession>
<dbReference type="AlphaFoldDB" id="A0A443JBW6"/>
<dbReference type="EMBL" id="SAUZ01000022">
    <property type="protein sequence ID" value="RWR18035.1"/>
    <property type="molecule type" value="Genomic_DNA"/>
</dbReference>
<organism evidence="1 2">
    <name type="scientific">Paenirhodobacter populi</name>
    <dbReference type="NCBI Taxonomy" id="2306993"/>
    <lineage>
        <taxon>Bacteria</taxon>
        <taxon>Pseudomonadati</taxon>
        <taxon>Pseudomonadota</taxon>
        <taxon>Alphaproteobacteria</taxon>
        <taxon>Rhodobacterales</taxon>
        <taxon>Rhodobacter group</taxon>
        <taxon>Paenirhodobacter</taxon>
    </lineage>
</organism>
<comment type="caution">
    <text evidence="1">The sequence shown here is derived from an EMBL/GenBank/DDBJ whole genome shotgun (WGS) entry which is preliminary data.</text>
</comment>
<reference evidence="1 2" key="1">
    <citation type="submission" date="2019-01" db="EMBL/GenBank/DDBJ databases">
        <title>Sinorhodobacter populi sp. nov. isolated from the symptomatic bark tissue of Populus euramericana canker.</title>
        <authorList>
            <person name="Xu G."/>
        </authorList>
    </citation>
    <scope>NUCLEOTIDE SEQUENCE [LARGE SCALE GENOMIC DNA]</scope>
    <source>
        <strain evidence="1 2">SK2B-1</strain>
    </source>
</reference>
<proteinExistence type="predicted"/>
<dbReference type="Proteomes" id="UP000284476">
    <property type="component" value="Unassembled WGS sequence"/>
</dbReference>
<evidence type="ECO:0000313" key="1">
    <source>
        <dbReference type="EMBL" id="RWR18035.1"/>
    </source>
</evidence>
<name>A0A443JBW6_9RHOB</name>
<evidence type="ECO:0000313" key="2">
    <source>
        <dbReference type="Proteomes" id="UP000284476"/>
    </source>
</evidence>
<sequence>MKTISLSGIAGTAGVSVLSQGQSASVTGQLAPAGMPEPASAYVMGDSRDRICTPVSATIAGGWNGSGFGAGFAPGVLSNFSTISGVEGNRVIVSGLDYYTSYAPEMYDGAEVEFRRVSNGQMIHVGTAGMTEVKFPLRALLPSNTGQAISGTTFRHQLDSWNRRGVSYWYAVSAVASDGAMGARSAWVSHLAQGTDSGLEVPAPVTVTVPARSANGTLAAPANLVLTAAGGVTVDLSWSAVAGAVGYVVWLAYSDPATWPETVGEFRLQDLQGDMPQPGDMVIWRKEVTTLTPDMLCARVRSASGSYLGLCPAFIESAMDSATPAAGWEIRSWDAAEKPSADLGRYYLRRTIPAGRRITEGIYWSGGSGQTYYHHKKQGEVLVVDVWIRASAPVTMRFNSGQPGETSQTFEVDTEWRQYHLTSDYAPEPTGKTPYRWGIGVTAGEAELTVEYAQLRPHLEGSGYGVLRSYLAQALVPGQKVRDHSLIKTRPMTYTAKTITNPAGEGFKGNTSGMHMDLCRTNGCIPWVQLEWSLFKEDWLLWAGWLAENHADFDKIMLEIGNENWNTLKAFWTMPSLKDAATGETVSAGAVYGMMTQMVYEWLQESPHWPVLQHKIEMVIGGRLISAYGEEAYARCPAAKYVTVANYNGGWDNTTEKRDETGASFRNMLSFAGGEANLVKREAALEGVAATHGATVGVDVFHDFYEAGPGYQLNGLNGASLTAEETIAQECVMKSRAAATAQLDAICTAWRREWLSNWFVLGRGNSFTSHSNDGVEYPTHAVGRVIGASLGEFRAHDIHTLAMSASDGLDDIAIHAFESLTHAGKWMFVALNRAIDRSVLDPQDPLHDAADRGVRAVTIHTGFASATGCRVFRAGLGNMREHNRYPEGTRLTAQGSYAADPLCVSFDTGWHEIDPPADIGHLTVDAAFGAETGGLRGGNFILIEMTGMTRA</sequence>
<reference evidence="1 2" key="2">
    <citation type="submission" date="2019-01" db="EMBL/GenBank/DDBJ databases">
        <authorList>
            <person name="Li Y."/>
        </authorList>
    </citation>
    <scope>NUCLEOTIDE SEQUENCE [LARGE SCALE GENOMIC DNA]</scope>
    <source>
        <strain evidence="1 2">SK2B-1</strain>
    </source>
</reference>
<protein>
    <submittedName>
        <fullName evidence="1">Uncharacterized protein</fullName>
    </submittedName>
</protein>
<gene>
    <name evidence="1" type="ORF">D2T30_17490</name>
</gene>
<dbReference type="RefSeq" id="WP_128209945.1">
    <property type="nucleotide sequence ID" value="NZ_JBHRSO010000040.1"/>
</dbReference>